<name>A0AB38ZLG1_9VIRU</name>
<reference evidence="2" key="1">
    <citation type="submission" date="2024-01" db="EMBL/GenBank/DDBJ databases">
        <title>New evidence supports the origin of RcGTA from prophage.</title>
        <authorList>
            <person name="Xu Y."/>
            <person name="Liu B."/>
            <person name="Chen F."/>
        </authorList>
    </citation>
    <scope>NUCLEOTIDE SEQUENCE</scope>
</reference>
<dbReference type="Gene3D" id="1.10.260.40">
    <property type="entry name" value="lambda repressor-like DNA-binding domains"/>
    <property type="match status" value="1"/>
</dbReference>
<gene>
    <name evidence="2" type="ORF">vBMseSP1_gp12</name>
</gene>
<evidence type="ECO:0000259" key="1">
    <source>
        <dbReference type="Pfam" id="PF01381"/>
    </source>
</evidence>
<dbReference type="GO" id="GO:0003677">
    <property type="term" value="F:DNA binding"/>
    <property type="evidence" value="ECO:0007669"/>
    <property type="project" value="InterPro"/>
</dbReference>
<dbReference type="CDD" id="cd00093">
    <property type="entry name" value="HTH_XRE"/>
    <property type="match status" value="1"/>
</dbReference>
<protein>
    <submittedName>
        <fullName evidence="2">Repressor protein C</fullName>
    </submittedName>
</protein>
<sequence>MKLIDYMRLHTLRPEDIADRVGDVSPSGVRKWMSGERIPRRDQMERLAIVTAGAVLPNDFFTLPASAEAAE</sequence>
<evidence type="ECO:0000313" key="2">
    <source>
        <dbReference type="EMBL" id="XAG98216.1"/>
    </source>
</evidence>
<organism evidence="2">
    <name type="scientific">Mesorhizobium phage vB_MseS-P1</name>
    <dbReference type="NCBI Taxonomy" id="3120101"/>
    <lineage>
        <taxon>Viruses</taxon>
    </lineage>
</organism>
<dbReference type="InterPro" id="IPR010982">
    <property type="entry name" value="Lambda_DNA-bd_dom_sf"/>
</dbReference>
<dbReference type="Pfam" id="PF01381">
    <property type="entry name" value="HTH_3"/>
    <property type="match status" value="1"/>
</dbReference>
<dbReference type="EMBL" id="PP232116">
    <property type="protein sequence ID" value="XAG98216.1"/>
    <property type="molecule type" value="Genomic_DNA"/>
</dbReference>
<accession>A0AB38ZLG1</accession>
<feature type="domain" description="HTH cro/C1-type" evidence="1">
    <location>
        <begin position="10"/>
        <end position="49"/>
    </location>
</feature>
<proteinExistence type="predicted"/>
<dbReference type="InterPro" id="IPR001387">
    <property type="entry name" value="Cro/C1-type_HTH"/>
</dbReference>